<keyword evidence="2" id="KW-1133">Transmembrane helix</keyword>
<evidence type="ECO:0000256" key="1">
    <source>
        <dbReference type="SAM" id="MobiDB-lite"/>
    </source>
</evidence>
<keyword evidence="4" id="KW-1185">Reference proteome</keyword>
<feature type="compositionally biased region" description="Basic and acidic residues" evidence="1">
    <location>
        <begin position="361"/>
        <end position="370"/>
    </location>
</feature>
<keyword evidence="2" id="KW-0812">Transmembrane</keyword>
<evidence type="ECO:0000256" key="2">
    <source>
        <dbReference type="SAM" id="Phobius"/>
    </source>
</evidence>
<name>A0A2V1DZJ3_9PLEO</name>
<dbReference type="OrthoDB" id="5215637at2759"/>
<proteinExistence type="predicted"/>
<feature type="transmembrane region" description="Helical" evidence="2">
    <location>
        <begin position="212"/>
        <end position="235"/>
    </location>
</feature>
<evidence type="ECO:0000313" key="3">
    <source>
        <dbReference type="EMBL" id="PVI02804.1"/>
    </source>
</evidence>
<dbReference type="AlphaFoldDB" id="A0A2V1DZJ3"/>
<feature type="region of interest" description="Disordered" evidence="1">
    <location>
        <begin position="184"/>
        <end position="207"/>
    </location>
</feature>
<dbReference type="Proteomes" id="UP000244855">
    <property type="component" value="Unassembled WGS sequence"/>
</dbReference>
<evidence type="ECO:0000313" key="4">
    <source>
        <dbReference type="Proteomes" id="UP000244855"/>
    </source>
</evidence>
<accession>A0A2V1DZJ3</accession>
<dbReference type="EMBL" id="KZ805338">
    <property type="protein sequence ID" value="PVI02804.1"/>
    <property type="molecule type" value="Genomic_DNA"/>
</dbReference>
<gene>
    <name evidence="3" type="ORF">DM02DRAFT_279088</name>
</gene>
<reference evidence="3 4" key="1">
    <citation type="journal article" date="2018" name="Sci. Rep.">
        <title>Comparative genomics provides insights into the lifestyle and reveals functional heterogeneity of dark septate endophytic fungi.</title>
        <authorList>
            <person name="Knapp D.G."/>
            <person name="Nemeth J.B."/>
            <person name="Barry K."/>
            <person name="Hainaut M."/>
            <person name="Henrissat B."/>
            <person name="Johnson J."/>
            <person name="Kuo A."/>
            <person name="Lim J.H.P."/>
            <person name="Lipzen A."/>
            <person name="Nolan M."/>
            <person name="Ohm R.A."/>
            <person name="Tamas L."/>
            <person name="Grigoriev I.V."/>
            <person name="Spatafora J.W."/>
            <person name="Nagy L.G."/>
            <person name="Kovacs G.M."/>
        </authorList>
    </citation>
    <scope>NUCLEOTIDE SEQUENCE [LARGE SCALE GENOMIC DNA]</scope>
    <source>
        <strain evidence="3 4">DSE2036</strain>
    </source>
</reference>
<organism evidence="3 4">
    <name type="scientific">Periconia macrospinosa</name>
    <dbReference type="NCBI Taxonomy" id="97972"/>
    <lineage>
        <taxon>Eukaryota</taxon>
        <taxon>Fungi</taxon>
        <taxon>Dikarya</taxon>
        <taxon>Ascomycota</taxon>
        <taxon>Pezizomycotina</taxon>
        <taxon>Dothideomycetes</taxon>
        <taxon>Pleosporomycetidae</taxon>
        <taxon>Pleosporales</taxon>
        <taxon>Massarineae</taxon>
        <taxon>Periconiaceae</taxon>
        <taxon>Periconia</taxon>
    </lineage>
</organism>
<evidence type="ECO:0008006" key="5">
    <source>
        <dbReference type="Google" id="ProtNLM"/>
    </source>
</evidence>
<dbReference type="CDD" id="cd12087">
    <property type="entry name" value="TM_EGFR-like"/>
    <property type="match status" value="1"/>
</dbReference>
<protein>
    <recommendedName>
        <fullName evidence="5">Mid2 domain-containing protein</fullName>
    </recommendedName>
</protein>
<feature type="region of interest" description="Disordered" evidence="1">
    <location>
        <begin position="361"/>
        <end position="385"/>
    </location>
</feature>
<keyword evidence="2" id="KW-0472">Membrane</keyword>
<sequence>MSLIRRDVSSSPTCYTLNGQKAPSSNLSYIPCNTTAIANNQHSSCCASTDLCLSNGLCKYNAPANVRPFNEYWRVGCTDPTYKDPACPKQCANVPSEKPMHLVFQCPGNGRWCCGTGEIETYKDRGTVNTTCCAMEDLAFDGGVASVFATASLDLKMNVEPSKTSAVGTTSVTSIATTPASATVASGDATSVDAPTAVPTPPPKSDTNVTTAVGIGIGIPVAVALIIGIAIFLFLRKRRGQADPLSNSVLSSGTDASFWKDSHPAPLATHQNPPNSRSLAFWRQKNEAPEYPVNLHSVDMRTTNPHAFSNEAHGKEITAELDTSRPPVEVWSPDAEPKPWTGEGADPNVVQQRMANMKYGFERSGVESRGPRSPQSPELPAYAYR</sequence>
<dbReference type="STRING" id="97972.A0A2V1DZJ3"/>